<proteinExistence type="predicted"/>
<comment type="caution">
    <text evidence="2">The sequence shown here is derived from an EMBL/GenBank/DDBJ whole genome shotgun (WGS) entry which is preliminary data.</text>
</comment>
<keyword evidence="1" id="KW-0732">Signal</keyword>
<keyword evidence="3" id="KW-1185">Reference proteome</keyword>
<dbReference type="Proteomes" id="UP000272015">
    <property type="component" value="Unassembled WGS sequence"/>
</dbReference>
<dbReference type="EMBL" id="QZVS01000096">
    <property type="protein sequence ID" value="RJT85224.1"/>
    <property type="molecule type" value="Genomic_DNA"/>
</dbReference>
<evidence type="ECO:0000313" key="2">
    <source>
        <dbReference type="EMBL" id="RJT85224.1"/>
    </source>
</evidence>
<accession>A0A3A5MCC5</accession>
<dbReference type="AlphaFoldDB" id="A0A3A5MCC5"/>
<evidence type="ECO:0008006" key="4">
    <source>
        <dbReference type="Google" id="ProtNLM"/>
    </source>
</evidence>
<feature type="chain" id="PRO_5017337596" description="DUF3558 domain-containing protein" evidence="1">
    <location>
        <begin position="20"/>
        <end position="358"/>
    </location>
</feature>
<evidence type="ECO:0000256" key="1">
    <source>
        <dbReference type="SAM" id="SignalP"/>
    </source>
</evidence>
<reference evidence="2 3" key="1">
    <citation type="submission" date="2018-09" db="EMBL/GenBank/DDBJ databases">
        <title>Novel species of Cryobacterium.</title>
        <authorList>
            <person name="Liu Q."/>
            <person name="Xin Y.-H."/>
        </authorList>
    </citation>
    <scope>NUCLEOTIDE SEQUENCE [LARGE SCALE GENOMIC DNA]</scope>
    <source>
        <strain evidence="2 3">Hh39</strain>
    </source>
</reference>
<evidence type="ECO:0000313" key="3">
    <source>
        <dbReference type="Proteomes" id="UP000272015"/>
    </source>
</evidence>
<sequence length="358" mass="36389">MTVAAFAAVLLLSGCAGQAGPGDSRDAAPAEVVAGVDCQAPNLNQGMPVYPSAPEPATDAPVRPDAPAAGDVPAGFDPVTLYRCTFMDTVEDEQGLWSAVTVETLTGDFTRLVTALAEPDDEPVFNQACTADMELVPDLWLENAAGEAMRVAWPVTVCGKTKPATHAVVDSFMVTATEKLPLTLITSREALDAGCAMQGSIPLWGGLEQIEWPPLVADGSPAVVAESAGTTPAPGALCLYTVEPGQGELEPIPGADAELQQQLQDSAVFIVNGGFSGAVTLPAATRALLEGAASGDGAPAADCDTVASRFAQVGSSSSGSAVVTAPVTVELDGCERVFSSTGTAWQMSAELRAALAGV</sequence>
<name>A0A3A5MCC5_9MICO</name>
<protein>
    <recommendedName>
        <fullName evidence="4">DUF3558 domain-containing protein</fullName>
    </recommendedName>
</protein>
<feature type="signal peptide" evidence="1">
    <location>
        <begin position="1"/>
        <end position="19"/>
    </location>
</feature>
<gene>
    <name evidence="2" type="ORF">D6T64_20115</name>
</gene>
<organism evidence="2 3">
    <name type="scientific">Cryobacterium melibiosiphilum</name>
    <dbReference type="NCBI Taxonomy" id="995039"/>
    <lineage>
        <taxon>Bacteria</taxon>
        <taxon>Bacillati</taxon>
        <taxon>Actinomycetota</taxon>
        <taxon>Actinomycetes</taxon>
        <taxon>Micrococcales</taxon>
        <taxon>Microbacteriaceae</taxon>
        <taxon>Cryobacterium</taxon>
    </lineage>
</organism>